<evidence type="ECO:0000256" key="2">
    <source>
        <dbReference type="ARBA" id="ARBA00023315"/>
    </source>
</evidence>
<dbReference type="InterPro" id="IPR050832">
    <property type="entry name" value="Bact_Acetyltransf"/>
</dbReference>
<dbReference type="EMBL" id="LWBP01000188">
    <property type="protein sequence ID" value="OQP58695.1"/>
    <property type="molecule type" value="Genomic_DNA"/>
</dbReference>
<keyword evidence="5" id="KW-1185">Reference proteome</keyword>
<evidence type="ECO:0000256" key="1">
    <source>
        <dbReference type="ARBA" id="ARBA00022679"/>
    </source>
</evidence>
<proteinExistence type="predicted"/>
<dbReference type="InterPro" id="IPR016181">
    <property type="entry name" value="Acyl_CoA_acyltransferase"/>
</dbReference>
<sequence length="142" mass="16482">MALKIIDHGSREYQQMVQLRNDILRRPLGLQFTPEELEKEKEEILIGAFEEEKMLGCCMLIKEDPASVRLRQMAVLNNLQGKGIGRALMQFAENIARDRGFHKITMHARKTAVGFYEKLGYRVCGQEFEEVTIPHYIMEKLL</sequence>
<dbReference type="InterPro" id="IPR000182">
    <property type="entry name" value="GNAT_dom"/>
</dbReference>
<evidence type="ECO:0000313" key="5">
    <source>
        <dbReference type="Proteomes" id="UP000192276"/>
    </source>
</evidence>
<dbReference type="PANTHER" id="PTHR43877:SF2">
    <property type="entry name" value="AMINOALKYLPHOSPHONATE N-ACETYLTRANSFERASE-RELATED"/>
    <property type="match status" value="1"/>
</dbReference>
<organism evidence="4 5">
    <name type="scientific">Niastella populi</name>
    <dbReference type="NCBI Taxonomy" id="550983"/>
    <lineage>
        <taxon>Bacteria</taxon>
        <taxon>Pseudomonadati</taxon>
        <taxon>Bacteroidota</taxon>
        <taxon>Chitinophagia</taxon>
        <taxon>Chitinophagales</taxon>
        <taxon>Chitinophagaceae</taxon>
        <taxon>Niastella</taxon>
    </lineage>
</organism>
<dbReference type="Gene3D" id="3.40.630.30">
    <property type="match status" value="1"/>
</dbReference>
<dbReference type="CDD" id="cd04301">
    <property type="entry name" value="NAT_SF"/>
    <property type="match status" value="1"/>
</dbReference>
<evidence type="ECO:0000259" key="3">
    <source>
        <dbReference type="PROSITE" id="PS51186"/>
    </source>
</evidence>
<feature type="domain" description="N-acetyltransferase" evidence="3">
    <location>
        <begin position="1"/>
        <end position="142"/>
    </location>
</feature>
<dbReference type="SUPFAM" id="SSF55729">
    <property type="entry name" value="Acyl-CoA N-acyltransferases (Nat)"/>
    <property type="match status" value="1"/>
</dbReference>
<dbReference type="AlphaFoldDB" id="A0A1V9FK19"/>
<dbReference type="STRING" id="550983.A4R26_04110"/>
<dbReference type="OrthoDB" id="2352823at2"/>
<keyword evidence="1 4" id="KW-0808">Transferase</keyword>
<comment type="caution">
    <text evidence="4">The sequence shown here is derived from an EMBL/GenBank/DDBJ whole genome shotgun (WGS) entry which is preliminary data.</text>
</comment>
<dbReference type="Proteomes" id="UP000192276">
    <property type="component" value="Unassembled WGS sequence"/>
</dbReference>
<name>A0A1V9FK19_9BACT</name>
<accession>A0A1V9FK19</accession>
<dbReference type="RefSeq" id="WP_081166257.1">
    <property type="nucleotide sequence ID" value="NZ_LWBP01000188.1"/>
</dbReference>
<dbReference type="Pfam" id="PF13673">
    <property type="entry name" value="Acetyltransf_10"/>
    <property type="match status" value="1"/>
</dbReference>
<keyword evidence="2" id="KW-0012">Acyltransferase</keyword>
<dbReference type="GO" id="GO:0016747">
    <property type="term" value="F:acyltransferase activity, transferring groups other than amino-acyl groups"/>
    <property type="evidence" value="ECO:0007669"/>
    <property type="project" value="InterPro"/>
</dbReference>
<reference evidence="5" key="1">
    <citation type="submission" date="2016-04" db="EMBL/GenBank/DDBJ databases">
        <authorList>
            <person name="Chen L."/>
            <person name="Zhuang W."/>
            <person name="Wang G."/>
        </authorList>
    </citation>
    <scope>NUCLEOTIDE SEQUENCE [LARGE SCALE GENOMIC DNA]</scope>
    <source>
        <strain evidence="5">208</strain>
    </source>
</reference>
<dbReference type="PANTHER" id="PTHR43877">
    <property type="entry name" value="AMINOALKYLPHOSPHONATE N-ACETYLTRANSFERASE-RELATED-RELATED"/>
    <property type="match status" value="1"/>
</dbReference>
<gene>
    <name evidence="4" type="ORF">A4R26_04110</name>
</gene>
<dbReference type="PROSITE" id="PS51186">
    <property type="entry name" value="GNAT"/>
    <property type="match status" value="1"/>
</dbReference>
<protein>
    <submittedName>
        <fullName evidence="4">GNAT family N-acetyltransferase</fullName>
    </submittedName>
</protein>
<evidence type="ECO:0000313" key="4">
    <source>
        <dbReference type="EMBL" id="OQP58695.1"/>
    </source>
</evidence>